<organism evidence="2 3">
    <name type="scientific">Rhodovulum marinum</name>
    <dbReference type="NCBI Taxonomy" id="320662"/>
    <lineage>
        <taxon>Bacteria</taxon>
        <taxon>Pseudomonadati</taxon>
        <taxon>Pseudomonadota</taxon>
        <taxon>Alphaproteobacteria</taxon>
        <taxon>Rhodobacterales</taxon>
        <taxon>Paracoccaceae</taxon>
        <taxon>Rhodovulum</taxon>
    </lineage>
</organism>
<evidence type="ECO:0000256" key="1">
    <source>
        <dbReference type="SAM" id="Phobius"/>
    </source>
</evidence>
<proteinExistence type="predicted"/>
<keyword evidence="3" id="KW-1185">Reference proteome</keyword>
<dbReference type="Proteomes" id="UP000294835">
    <property type="component" value="Unassembled WGS sequence"/>
</dbReference>
<sequence>MAPHEVDTLLEALHPVRLPPEAAGGLPAEALAALGIGLLLAAALAPVLRGLTARPRKIAAPETGTEEDRIALLHALKRERPAQFAALRPTLYAPGGLPSAERLRAMLRGKPRP</sequence>
<gene>
    <name evidence="2" type="ORF">EV662_10725</name>
</gene>
<protein>
    <submittedName>
        <fullName evidence="2">Uncharacterized protein</fullName>
    </submittedName>
</protein>
<dbReference type="EMBL" id="SLXP01000007">
    <property type="protein sequence ID" value="TCP40417.1"/>
    <property type="molecule type" value="Genomic_DNA"/>
</dbReference>
<evidence type="ECO:0000313" key="3">
    <source>
        <dbReference type="Proteomes" id="UP000294835"/>
    </source>
</evidence>
<dbReference type="RefSeq" id="WP_132462381.1">
    <property type="nucleotide sequence ID" value="NZ_SLXP01000007.1"/>
</dbReference>
<evidence type="ECO:0000313" key="2">
    <source>
        <dbReference type="EMBL" id="TCP40417.1"/>
    </source>
</evidence>
<keyword evidence="1" id="KW-0472">Membrane</keyword>
<dbReference type="AlphaFoldDB" id="A0A4R2PWQ2"/>
<keyword evidence="1" id="KW-0812">Transmembrane</keyword>
<reference evidence="2 3" key="1">
    <citation type="submission" date="2019-03" db="EMBL/GenBank/DDBJ databases">
        <title>Genomic Encyclopedia of Type Strains, Phase IV (KMG-IV): sequencing the most valuable type-strain genomes for metagenomic binning, comparative biology and taxonomic classification.</title>
        <authorList>
            <person name="Goeker M."/>
        </authorList>
    </citation>
    <scope>NUCLEOTIDE SEQUENCE [LARGE SCALE GENOMIC DNA]</scope>
    <source>
        <strain evidence="2 3">DSM 18063</strain>
    </source>
</reference>
<comment type="caution">
    <text evidence="2">The sequence shown here is derived from an EMBL/GenBank/DDBJ whole genome shotgun (WGS) entry which is preliminary data.</text>
</comment>
<accession>A0A4R2PWQ2</accession>
<feature type="transmembrane region" description="Helical" evidence="1">
    <location>
        <begin position="30"/>
        <end position="48"/>
    </location>
</feature>
<dbReference type="OrthoDB" id="7875917at2"/>
<keyword evidence="1" id="KW-1133">Transmembrane helix</keyword>
<name>A0A4R2PWQ2_9RHOB</name>